<dbReference type="GO" id="GO:0008168">
    <property type="term" value="F:methyltransferase activity"/>
    <property type="evidence" value="ECO:0007669"/>
    <property type="project" value="UniProtKB-KW"/>
</dbReference>
<dbReference type="RefSeq" id="WP_344657990.1">
    <property type="nucleotide sequence ID" value="NZ_BAAAQM010000017.1"/>
</dbReference>
<dbReference type="EMBL" id="BAAAQM010000017">
    <property type="protein sequence ID" value="GAA1971719.1"/>
    <property type="molecule type" value="Genomic_DNA"/>
</dbReference>
<evidence type="ECO:0000313" key="3">
    <source>
        <dbReference type="Proteomes" id="UP001499854"/>
    </source>
</evidence>
<keyword evidence="3" id="KW-1185">Reference proteome</keyword>
<dbReference type="InterPro" id="IPR013217">
    <property type="entry name" value="Methyltransf_12"/>
</dbReference>
<dbReference type="Pfam" id="PF08242">
    <property type="entry name" value="Methyltransf_12"/>
    <property type="match status" value="1"/>
</dbReference>
<gene>
    <name evidence="2" type="ORF">GCM10009838_33880</name>
</gene>
<accession>A0ABN2RMJ7</accession>
<dbReference type="SUPFAM" id="SSF53335">
    <property type="entry name" value="S-adenosyl-L-methionine-dependent methyltransferases"/>
    <property type="match status" value="1"/>
</dbReference>
<sequence length="235" mass="24720">MTAEFYDILQAAEDRRQAGRRFASAASAARVGIVDVGAGTGIVTEVLLGSSTAPVHAVEPAAAMRVALLTRLAGLRAEQRARVTVHPTTLQKSDLTNVADLVICSNIVGVLEPAERRAFWQATASALVPGGTLLLEPPPATVPGSPTVEDIAPVLVGADTYSAQVSTRQDRGLLSVTFTYRVEREDEVVRVAVEQFTMWPTPPETLVGELCEAGLSVREGADGLLRAVLGPAARA</sequence>
<dbReference type="CDD" id="cd02440">
    <property type="entry name" value="AdoMet_MTases"/>
    <property type="match status" value="1"/>
</dbReference>
<dbReference type="Proteomes" id="UP001499854">
    <property type="component" value="Unassembled WGS sequence"/>
</dbReference>
<dbReference type="GO" id="GO:0032259">
    <property type="term" value="P:methylation"/>
    <property type="evidence" value="ECO:0007669"/>
    <property type="project" value="UniProtKB-KW"/>
</dbReference>
<organism evidence="2 3">
    <name type="scientific">Catenulispora subtropica</name>
    <dbReference type="NCBI Taxonomy" id="450798"/>
    <lineage>
        <taxon>Bacteria</taxon>
        <taxon>Bacillati</taxon>
        <taxon>Actinomycetota</taxon>
        <taxon>Actinomycetes</taxon>
        <taxon>Catenulisporales</taxon>
        <taxon>Catenulisporaceae</taxon>
        <taxon>Catenulispora</taxon>
    </lineage>
</organism>
<dbReference type="InterPro" id="IPR029063">
    <property type="entry name" value="SAM-dependent_MTases_sf"/>
</dbReference>
<feature type="domain" description="Methyltransferase type 12" evidence="1">
    <location>
        <begin position="34"/>
        <end position="133"/>
    </location>
</feature>
<evidence type="ECO:0000259" key="1">
    <source>
        <dbReference type="Pfam" id="PF08242"/>
    </source>
</evidence>
<evidence type="ECO:0000313" key="2">
    <source>
        <dbReference type="EMBL" id="GAA1971719.1"/>
    </source>
</evidence>
<proteinExistence type="predicted"/>
<keyword evidence="2" id="KW-0808">Transferase</keyword>
<protein>
    <submittedName>
        <fullName evidence="2">Class I SAM-dependent methyltransferase</fullName>
    </submittedName>
</protein>
<reference evidence="2 3" key="1">
    <citation type="journal article" date="2019" name="Int. J. Syst. Evol. Microbiol.">
        <title>The Global Catalogue of Microorganisms (GCM) 10K type strain sequencing project: providing services to taxonomists for standard genome sequencing and annotation.</title>
        <authorList>
            <consortium name="The Broad Institute Genomics Platform"/>
            <consortium name="The Broad Institute Genome Sequencing Center for Infectious Disease"/>
            <person name="Wu L."/>
            <person name="Ma J."/>
        </authorList>
    </citation>
    <scope>NUCLEOTIDE SEQUENCE [LARGE SCALE GENOMIC DNA]</scope>
    <source>
        <strain evidence="2 3">JCM 16013</strain>
    </source>
</reference>
<name>A0ABN2RMJ7_9ACTN</name>
<keyword evidence="2" id="KW-0489">Methyltransferase</keyword>
<comment type="caution">
    <text evidence="2">The sequence shown here is derived from an EMBL/GenBank/DDBJ whole genome shotgun (WGS) entry which is preliminary data.</text>
</comment>
<dbReference type="Gene3D" id="3.40.50.150">
    <property type="entry name" value="Vaccinia Virus protein VP39"/>
    <property type="match status" value="1"/>
</dbReference>